<dbReference type="AlphaFoldDB" id="A0A328HGF9"/>
<dbReference type="Gene3D" id="2.40.420.20">
    <property type="match status" value="1"/>
</dbReference>
<evidence type="ECO:0000256" key="1">
    <source>
        <dbReference type="SAM" id="SignalP"/>
    </source>
</evidence>
<dbReference type="Proteomes" id="UP000249166">
    <property type="component" value="Unassembled WGS sequence"/>
</dbReference>
<gene>
    <name evidence="2" type="ORF">DBZ45_15655</name>
</gene>
<accession>A0A328HGF9</accession>
<protein>
    <submittedName>
        <fullName evidence="2">Uncharacterized protein</fullName>
    </submittedName>
</protein>
<proteinExistence type="predicted"/>
<evidence type="ECO:0000313" key="2">
    <source>
        <dbReference type="EMBL" id="RAM36360.1"/>
    </source>
</evidence>
<organism evidence="2 3">
    <name type="scientific">Arthrobacter globiformis</name>
    <dbReference type="NCBI Taxonomy" id="1665"/>
    <lineage>
        <taxon>Bacteria</taxon>
        <taxon>Bacillati</taxon>
        <taxon>Actinomycetota</taxon>
        <taxon>Actinomycetes</taxon>
        <taxon>Micrococcales</taxon>
        <taxon>Micrococcaceae</taxon>
        <taxon>Arthrobacter</taxon>
    </lineage>
</organism>
<dbReference type="OrthoDB" id="3823490at2"/>
<evidence type="ECO:0000313" key="3">
    <source>
        <dbReference type="Proteomes" id="UP000249166"/>
    </source>
</evidence>
<feature type="chain" id="PRO_5016293903" evidence="1">
    <location>
        <begin position="30"/>
        <end position="152"/>
    </location>
</feature>
<keyword evidence="1" id="KW-0732">Signal</keyword>
<sequence length="152" mass="15782">MMTTTSPRMRGLMVLIVLGLLTPALPACSQHSPETAAAGDAAASLEEVPGTDLKRITLNEHAAGNLGLQTSATKLDAKSGKLTVPYLAVLYDSEGKTWVYTIAGPRVYVRQSITVERIDGEQATLSDGPAPGTTVVTLGAAELFGAELDVAS</sequence>
<comment type="caution">
    <text evidence="2">The sequence shown here is derived from an EMBL/GenBank/DDBJ whole genome shotgun (WGS) entry which is preliminary data.</text>
</comment>
<name>A0A328HGF9_ARTGO</name>
<dbReference type="EMBL" id="QLNP01000095">
    <property type="protein sequence ID" value="RAM36360.1"/>
    <property type="molecule type" value="Genomic_DNA"/>
</dbReference>
<feature type="signal peptide" evidence="1">
    <location>
        <begin position="1"/>
        <end position="29"/>
    </location>
</feature>
<reference evidence="2 3" key="1">
    <citation type="submission" date="2018-04" db="EMBL/GenBank/DDBJ databases">
        <title>Bacteria isolated from cave deposits of Manipur.</title>
        <authorList>
            <person name="Sahoo D."/>
            <person name="Sarangthem I."/>
            <person name="Nandeibam J."/>
        </authorList>
    </citation>
    <scope>NUCLEOTIDE SEQUENCE [LARGE SCALE GENOMIC DNA]</scope>
    <source>
        <strain evidence="3">mrc11</strain>
    </source>
</reference>